<dbReference type="STRING" id="1302272.FC96_GL000545"/>
<dbReference type="EMBL" id="AZCX01000010">
    <property type="protein sequence ID" value="KRK47275.1"/>
    <property type="molecule type" value="Genomic_DNA"/>
</dbReference>
<reference evidence="11 12" key="1">
    <citation type="journal article" date="2015" name="Genome Announc.">
        <title>Expanding the biotechnology potential of lactobacilli through comparative genomics of 213 strains and associated genera.</title>
        <authorList>
            <person name="Sun Z."/>
            <person name="Harris H.M."/>
            <person name="McCann A."/>
            <person name="Guo C."/>
            <person name="Argimon S."/>
            <person name="Zhang W."/>
            <person name="Yang X."/>
            <person name="Jeffery I.B."/>
            <person name="Cooney J.C."/>
            <person name="Kagawa T.F."/>
            <person name="Liu W."/>
            <person name="Song Y."/>
            <person name="Salvetti E."/>
            <person name="Wrobel A."/>
            <person name="Rasinkangas P."/>
            <person name="Parkhill J."/>
            <person name="Rea M.C."/>
            <person name="O'Sullivan O."/>
            <person name="Ritari J."/>
            <person name="Douillard F.P."/>
            <person name="Paul Ross R."/>
            <person name="Yang R."/>
            <person name="Briner A.E."/>
            <person name="Felis G.E."/>
            <person name="de Vos W.M."/>
            <person name="Barrangou R."/>
            <person name="Klaenhammer T.R."/>
            <person name="Caufield P.W."/>
            <person name="Cui Y."/>
            <person name="Zhang H."/>
            <person name="O'Toole P.W."/>
        </authorList>
    </citation>
    <scope>NUCLEOTIDE SEQUENCE [LARGE SCALE GENOMIC DNA]</scope>
    <source>
        <strain evidence="11 12">JCM 15530</strain>
    </source>
</reference>
<dbReference type="InterPro" id="IPR005881">
    <property type="entry name" value="Ser_O-AcTrfase"/>
</dbReference>
<sequence length="159" mass="16940">MILTYPGLHALFWHRIAHFCARYHRYVLAGIVSRWSAMTTGISIDPEAVIGHRVFIDHGVGVVIGATAIVEDDVTILHGVTLGARYPTDVGRRHPVVKHGAFLGANALILGAITIGEGAKIGAGAVVLRDVAPHTTAVGNPARPLQSASRKVLTFRQLS</sequence>
<evidence type="ECO:0000256" key="4">
    <source>
        <dbReference type="ARBA" id="ARBA00018522"/>
    </source>
</evidence>
<dbReference type="InterPro" id="IPR053376">
    <property type="entry name" value="Serine_acetyltransferase"/>
</dbReference>
<dbReference type="InterPro" id="IPR011004">
    <property type="entry name" value="Trimer_LpxA-like_sf"/>
</dbReference>
<comment type="catalytic activity">
    <reaction evidence="10">
        <text>L-serine + acetyl-CoA = O-acetyl-L-serine + CoA</text>
        <dbReference type="Rhea" id="RHEA:24560"/>
        <dbReference type="ChEBI" id="CHEBI:33384"/>
        <dbReference type="ChEBI" id="CHEBI:57287"/>
        <dbReference type="ChEBI" id="CHEBI:57288"/>
        <dbReference type="ChEBI" id="CHEBI:58340"/>
        <dbReference type="EC" id="2.3.1.30"/>
    </reaction>
</comment>
<keyword evidence="12" id="KW-1185">Reference proteome</keyword>
<dbReference type="FunFam" id="2.160.10.10:FF:000007">
    <property type="entry name" value="Serine acetyltransferase"/>
    <property type="match status" value="1"/>
</dbReference>
<dbReference type="InterPro" id="IPR045304">
    <property type="entry name" value="LbH_SAT"/>
</dbReference>
<keyword evidence="7" id="KW-0677">Repeat</keyword>
<dbReference type="GO" id="GO:0009001">
    <property type="term" value="F:serine O-acetyltransferase activity"/>
    <property type="evidence" value="ECO:0007669"/>
    <property type="project" value="UniProtKB-EC"/>
</dbReference>
<dbReference type="PROSITE" id="PS00101">
    <property type="entry name" value="HEXAPEP_TRANSFERASES"/>
    <property type="match status" value="1"/>
</dbReference>
<keyword evidence="6 11" id="KW-0808">Transferase</keyword>
<name>A0A0R1HLN2_9LACO</name>
<protein>
    <recommendedName>
        <fullName evidence="4">Serine acetyltransferase</fullName>
        <ecNumber evidence="3">2.3.1.30</ecNumber>
    </recommendedName>
</protein>
<comment type="similarity">
    <text evidence="2">Belongs to the transferase hexapeptide repeat family.</text>
</comment>
<dbReference type="PATRIC" id="fig|1302272.5.peg.543"/>
<keyword evidence="8" id="KW-0198">Cysteine biosynthesis</keyword>
<dbReference type="GO" id="GO:0005737">
    <property type="term" value="C:cytoplasm"/>
    <property type="evidence" value="ECO:0007669"/>
    <property type="project" value="InterPro"/>
</dbReference>
<evidence type="ECO:0000256" key="3">
    <source>
        <dbReference type="ARBA" id="ARBA00013266"/>
    </source>
</evidence>
<keyword evidence="9" id="KW-0012">Acyltransferase</keyword>
<dbReference type="Proteomes" id="UP000050911">
    <property type="component" value="Unassembled WGS sequence"/>
</dbReference>
<dbReference type="PIRSF" id="PIRSF000441">
    <property type="entry name" value="CysE"/>
    <property type="match status" value="1"/>
</dbReference>
<dbReference type="Gene3D" id="1.10.3130.10">
    <property type="entry name" value="serine acetyltransferase, domain 1"/>
    <property type="match status" value="1"/>
</dbReference>
<comment type="caution">
    <text evidence="11">The sequence shown here is derived from an EMBL/GenBank/DDBJ whole genome shotgun (WGS) entry which is preliminary data.</text>
</comment>
<dbReference type="UniPathway" id="UPA00136">
    <property type="reaction ID" value="UER00199"/>
</dbReference>
<dbReference type="InterPro" id="IPR001451">
    <property type="entry name" value="Hexapep"/>
</dbReference>
<dbReference type="GO" id="GO:0006535">
    <property type="term" value="P:cysteine biosynthetic process from serine"/>
    <property type="evidence" value="ECO:0007669"/>
    <property type="project" value="InterPro"/>
</dbReference>
<evidence type="ECO:0000256" key="7">
    <source>
        <dbReference type="ARBA" id="ARBA00022737"/>
    </source>
</evidence>
<organism evidence="11 12">
    <name type="scientific">Secundilactobacillus kimchicus JCM 15530</name>
    <dbReference type="NCBI Taxonomy" id="1302272"/>
    <lineage>
        <taxon>Bacteria</taxon>
        <taxon>Bacillati</taxon>
        <taxon>Bacillota</taxon>
        <taxon>Bacilli</taxon>
        <taxon>Lactobacillales</taxon>
        <taxon>Lactobacillaceae</taxon>
        <taxon>Secundilactobacillus</taxon>
    </lineage>
</organism>
<dbReference type="SUPFAM" id="SSF51161">
    <property type="entry name" value="Trimeric LpxA-like enzymes"/>
    <property type="match status" value="1"/>
</dbReference>
<evidence type="ECO:0000256" key="8">
    <source>
        <dbReference type="ARBA" id="ARBA00023192"/>
    </source>
</evidence>
<dbReference type="EC" id="2.3.1.30" evidence="3"/>
<dbReference type="Pfam" id="PF00132">
    <property type="entry name" value="Hexapep"/>
    <property type="match status" value="1"/>
</dbReference>
<accession>A0A0R1HLN2</accession>
<dbReference type="Gene3D" id="2.160.10.10">
    <property type="entry name" value="Hexapeptide repeat proteins"/>
    <property type="match status" value="1"/>
</dbReference>
<dbReference type="NCBIfam" id="NF041874">
    <property type="entry name" value="EPS_EpsC"/>
    <property type="match status" value="1"/>
</dbReference>
<keyword evidence="5" id="KW-0028">Amino-acid biosynthesis</keyword>
<proteinExistence type="inferred from homology"/>
<dbReference type="InterPro" id="IPR042122">
    <property type="entry name" value="Ser_AcTrfase_N_sf"/>
</dbReference>
<evidence type="ECO:0000256" key="6">
    <source>
        <dbReference type="ARBA" id="ARBA00022679"/>
    </source>
</evidence>
<dbReference type="AlphaFoldDB" id="A0A0R1HLN2"/>
<dbReference type="CDD" id="cd03354">
    <property type="entry name" value="LbH_SAT"/>
    <property type="match status" value="1"/>
</dbReference>
<evidence type="ECO:0000313" key="12">
    <source>
        <dbReference type="Proteomes" id="UP000050911"/>
    </source>
</evidence>
<evidence type="ECO:0000313" key="11">
    <source>
        <dbReference type="EMBL" id="KRK47275.1"/>
    </source>
</evidence>
<gene>
    <name evidence="11" type="ORF">FC96_GL000545</name>
</gene>
<evidence type="ECO:0000256" key="9">
    <source>
        <dbReference type="ARBA" id="ARBA00023315"/>
    </source>
</evidence>
<evidence type="ECO:0000256" key="1">
    <source>
        <dbReference type="ARBA" id="ARBA00004876"/>
    </source>
</evidence>
<evidence type="ECO:0000256" key="2">
    <source>
        <dbReference type="ARBA" id="ARBA00007274"/>
    </source>
</evidence>
<comment type="pathway">
    <text evidence="1">Amino-acid biosynthesis; L-cysteine biosynthesis; L-cysteine from L-serine: step 1/2.</text>
</comment>
<dbReference type="PANTHER" id="PTHR42811">
    <property type="entry name" value="SERINE ACETYLTRANSFERASE"/>
    <property type="match status" value="1"/>
</dbReference>
<evidence type="ECO:0000256" key="10">
    <source>
        <dbReference type="ARBA" id="ARBA00049486"/>
    </source>
</evidence>
<evidence type="ECO:0000256" key="5">
    <source>
        <dbReference type="ARBA" id="ARBA00022605"/>
    </source>
</evidence>
<dbReference type="InterPro" id="IPR018357">
    <property type="entry name" value="Hexapep_transf_CS"/>
</dbReference>